<dbReference type="EMBL" id="FQWL01000004">
    <property type="protein sequence ID" value="SHG83159.1"/>
    <property type="molecule type" value="Genomic_DNA"/>
</dbReference>
<gene>
    <name evidence="1" type="ORF">SAMN04488116_2598</name>
</gene>
<name>A0A1M5N1V2_9FLAO</name>
<dbReference type="Proteomes" id="UP000184532">
    <property type="component" value="Unassembled WGS sequence"/>
</dbReference>
<accession>A0A1M5N1V2</accession>
<sequence>MFGLFKKRIPKTKKSDLFPMEKMVLDFVIEQLEAPKAPALVEQIKLLPLKKRITYPKSHVTEFYPQNFDDVPEKFRFGRTEEFKLASIKITQGNKEYYCQCNFVLGQLFDLSIRPVPEKLDFKSENWELKDFTIESNVVKN</sequence>
<keyword evidence="2" id="KW-1185">Reference proteome</keyword>
<dbReference type="AlphaFoldDB" id="A0A1M5N1V2"/>
<reference evidence="2" key="1">
    <citation type="submission" date="2016-11" db="EMBL/GenBank/DDBJ databases">
        <authorList>
            <person name="Varghese N."/>
            <person name="Submissions S."/>
        </authorList>
    </citation>
    <scope>NUCLEOTIDE SEQUENCE [LARGE SCALE GENOMIC DNA]</scope>
    <source>
        <strain evidence="2">DSM 22638</strain>
    </source>
</reference>
<protein>
    <submittedName>
        <fullName evidence="1">Uncharacterized protein</fullName>
    </submittedName>
</protein>
<evidence type="ECO:0000313" key="2">
    <source>
        <dbReference type="Proteomes" id="UP000184532"/>
    </source>
</evidence>
<organism evidence="1 2">
    <name type="scientific">Flagellimonas flava</name>
    <dbReference type="NCBI Taxonomy" id="570519"/>
    <lineage>
        <taxon>Bacteria</taxon>
        <taxon>Pseudomonadati</taxon>
        <taxon>Bacteroidota</taxon>
        <taxon>Flavobacteriia</taxon>
        <taxon>Flavobacteriales</taxon>
        <taxon>Flavobacteriaceae</taxon>
        <taxon>Flagellimonas</taxon>
    </lineage>
</organism>
<proteinExistence type="predicted"/>
<dbReference type="STRING" id="570519.SAMN04488116_2598"/>
<evidence type="ECO:0000313" key="1">
    <source>
        <dbReference type="EMBL" id="SHG83159.1"/>
    </source>
</evidence>